<dbReference type="Proteomes" id="UP000234433">
    <property type="component" value="Unassembled WGS sequence"/>
</dbReference>
<sequence length="71" mass="7775">MNLPPKLYEQQAAELRARAAEYGWVLAARCRWCGAPIWSPKSIAQHAGPVCAARNKKSDVGRPAKNRTDAA</sequence>
<protein>
    <submittedName>
        <fullName evidence="1">Uncharacterized protein</fullName>
    </submittedName>
</protein>
<dbReference type="AlphaFoldDB" id="A0A2H1J2C4"/>
<accession>A0A2H1J2C4</accession>
<proteinExistence type="predicted"/>
<evidence type="ECO:0000313" key="1">
    <source>
        <dbReference type="EMBL" id="SMX81596.1"/>
    </source>
</evidence>
<organism evidence="1 2">
    <name type="scientific">Brevibacterium antiquum CNRZ 918</name>
    <dbReference type="NCBI Taxonomy" id="1255637"/>
    <lineage>
        <taxon>Bacteria</taxon>
        <taxon>Bacillati</taxon>
        <taxon>Actinomycetota</taxon>
        <taxon>Actinomycetes</taxon>
        <taxon>Micrococcales</taxon>
        <taxon>Brevibacteriaceae</taxon>
        <taxon>Brevibacterium</taxon>
    </lineage>
</organism>
<name>A0A2H1J2C4_9MICO</name>
<reference evidence="1 2" key="1">
    <citation type="submission" date="2017-03" db="EMBL/GenBank/DDBJ databases">
        <authorList>
            <person name="Afonso C.L."/>
            <person name="Miller P.J."/>
            <person name="Scott M.A."/>
            <person name="Spackman E."/>
            <person name="Goraichik I."/>
            <person name="Dimitrov K.M."/>
            <person name="Suarez D.L."/>
            <person name="Swayne D.E."/>
        </authorList>
    </citation>
    <scope>NUCLEOTIDE SEQUENCE [LARGE SCALE GENOMIC DNA]</scope>
    <source>
        <strain evidence="1 2">CNRZ 918</strain>
    </source>
</reference>
<gene>
    <name evidence="1" type="ORF">BANT918_01354</name>
</gene>
<evidence type="ECO:0000313" key="2">
    <source>
        <dbReference type="Proteomes" id="UP000234433"/>
    </source>
</evidence>
<dbReference type="EMBL" id="FXZD01000003">
    <property type="protein sequence ID" value="SMX81596.1"/>
    <property type="molecule type" value="Genomic_DNA"/>
</dbReference>